<dbReference type="PANTHER" id="PTHR31960:SF3">
    <property type="entry name" value="F-BOX PROTEIN PP2-A13"/>
    <property type="match status" value="1"/>
</dbReference>
<dbReference type="AlphaFoldDB" id="A0A443NQH9"/>
<reference evidence="2 3" key="1">
    <citation type="journal article" date="2019" name="Nat. Plants">
        <title>Stout camphor tree genome fills gaps in understanding of flowering plant genome evolution.</title>
        <authorList>
            <person name="Chaw S.M."/>
            <person name="Liu Y.C."/>
            <person name="Wu Y.W."/>
            <person name="Wang H.Y."/>
            <person name="Lin C.I."/>
            <person name="Wu C.S."/>
            <person name="Ke H.M."/>
            <person name="Chang L.Y."/>
            <person name="Hsu C.Y."/>
            <person name="Yang H.T."/>
            <person name="Sudianto E."/>
            <person name="Hsu M.H."/>
            <person name="Wu K.P."/>
            <person name="Wang L.N."/>
            <person name="Leebens-Mack J.H."/>
            <person name="Tsai I.J."/>
        </authorList>
    </citation>
    <scope>NUCLEOTIDE SEQUENCE [LARGE SCALE GENOMIC DNA]</scope>
    <source>
        <strain evidence="3">cv. Chaw 1501</strain>
        <tissue evidence="2">Young leaves</tissue>
    </source>
</reference>
<dbReference type="SUPFAM" id="SSF81383">
    <property type="entry name" value="F-box domain"/>
    <property type="match status" value="1"/>
</dbReference>
<dbReference type="Pfam" id="PF14299">
    <property type="entry name" value="PP2"/>
    <property type="match status" value="1"/>
</dbReference>
<feature type="domain" description="F-box" evidence="1">
    <location>
        <begin position="17"/>
        <end position="63"/>
    </location>
</feature>
<dbReference type="EMBL" id="QPKB01000003">
    <property type="protein sequence ID" value="RWR80762.1"/>
    <property type="molecule type" value="Genomic_DNA"/>
</dbReference>
<protein>
    <submittedName>
        <fullName evidence="2">F-box domain-containing protein</fullName>
    </submittedName>
</protein>
<dbReference type="InterPro" id="IPR001810">
    <property type="entry name" value="F-box_dom"/>
</dbReference>
<organism evidence="2 3">
    <name type="scientific">Cinnamomum micranthum f. kanehirae</name>
    <dbReference type="NCBI Taxonomy" id="337451"/>
    <lineage>
        <taxon>Eukaryota</taxon>
        <taxon>Viridiplantae</taxon>
        <taxon>Streptophyta</taxon>
        <taxon>Embryophyta</taxon>
        <taxon>Tracheophyta</taxon>
        <taxon>Spermatophyta</taxon>
        <taxon>Magnoliopsida</taxon>
        <taxon>Magnoliidae</taxon>
        <taxon>Laurales</taxon>
        <taxon>Lauraceae</taxon>
        <taxon>Cinnamomum</taxon>
    </lineage>
</organism>
<dbReference type="OrthoDB" id="9970274at2759"/>
<dbReference type="InterPro" id="IPR036047">
    <property type="entry name" value="F-box-like_dom_sf"/>
</dbReference>
<proteinExistence type="predicted"/>
<dbReference type="PROSITE" id="PS50181">
    <property type="entry name" value="FBOX"/>
    <property type="match status" value="1"/>
</dbReference>
<dbReference type="InterPro" id="IPR025886">
    <property type="entry name" value="PP2-like"/>
</dbReference>
<evidence type="ECO:0000313" key="3">
    <source>
        <dbReference type="Proteomes" id="UP000283530"/>
    </source>
</evidence>
<sequence>MGAGSSSFSAVEGESPRPGLGDIPEGCVASVLVHLSPTDICSLARLSQSFRGAASADFVWESKLPKNYRYLVEKLFGEIPADFSKKDIYASLCRPIPFDGSTKVVWLEKSSGGICMSISAKALSITGIDDRRYWKYIPTEESRFHTVAYLQQTWWFQVEGKVEFCFPAGTYSLFFRIQLGRTSKRFGRRVCNSEHVHGWDKKPVHFQLSTSDGQHAPSSQCYLEKPGDWIHYHVGDFVVEHSDALTKLKFSMTQIDCTHTKGGLCVDSVLIYPSEFREKGKG</sequence>
<gene>
    <name evidence="2" type="ORF">CKAN_00941900</name>
</gene>
<dbReference type="Pfam" id="PF00646">
    <property type="entry name" value="F-box"/>
    <property type="match status" value="1"/>
</dbReference>
<evidence type="ECO:0000313" key="2">
    <source>
        <dbReference type="EMBL" id="RWR80762.1"/>
    </source>
</evidence>
<dbReference type="Proteomes" id="UP000283530">
    <property type="component" value="Unassembled WGS sequence"/>
</dbReference>
<dbReference type="CDD" id="cd22162">
    <property type="entry name" value="F-box_AtSKIP3-like"/>
    <property type="match status" value="1"/>
</dbReference>
<dbReference type="STRING" id="337451.A0A443NQH9"/>
<accession>A0A443NQH9</accession>
<comment type="caution">
    <text evidence="2">The sequence shown here is derived from an EMBL/GenBank/DDBJ whole genome shotgun (WGS) entry which is preliminary data.</text>
</comment>
<keyword evidence="3" id="KW-1185">Reference proteome</keyword>
<dbReference type="PANTHER" id="PTHR31960">
    <property type="entry name" value="F-BOX PROTEIN PP2-A15"/>
    <property type="match status" value="1"/>
</dbReference>
<name>A0A443NQH9_9MAGN</name>
<evidence type="ECO:0000259" key="1">
    <source>
        <dbReference type="PROSITE" id="PS50181"/>
    </source>
</evidence>